<evidence type="ECO:0000256" key="1">
    <source>
        <dbReference type="SAM" id="MobiDB-lite"/>
    </source>
</evidence>
<protein>
    <submittedName>
        <fullName evidence="2">Uncharacterized protein</fullName>
    </submittedName>
</protein>
<feature type="region of interest" description="Disordered" evidence="1">
    <location>
        <begin position="168"/>
        <end position="198"/>
    </location>
</feature>
<reference evidence="2" key="1">
    <citation type="journal article" date="2023" name="Mol. Phylogenet. Evol.">
        <title>Genome-scale phylogeny and comparative genomics of the fungal order Sordariales.</title>
        <authorList>
            <person name="Hensen N."/>
            <person name="Bonometti L."/>
            <person name="Westerberg I."/>
            <person name="Brannstrom I.O."/>
            <person name="Guillou S."/>
            <person name="Cros-Aarteil S."/>
            <person name="Calhoun S."/>
            <person name="Haridas S."/>
            <person name="Kuo A."/>
            <person name="Mondo S."/>
            <person name="Pangilinan J."/>
            <person name="Riley R."/>
            <person name="LaButti K."/>
            <person name="Andreopoulos B."/>
            <person name="Lipzen A."/>
            <person name="Chen C."/>
            <person name="Yan M."/>
            <person name="Daum C."/>
            <person name="Ng V."/>
            <person name="Clum A."/>
            <person name="Steindorff A."/>
            <person name="Ohm R.A."/>
            <person name="Martin F."/>
            <person name="Silar P."/>
            <person name="Natvig D.O."/>
            <person name="Lalanne C."/>
            <person name="Gautier V."/>
            <person name="Ament-Velasquez S.L."/>
            <person name="Kruys A."/>
            <person name="Hutchinson M.I."/>
            <person name="Powell A.J."/>
            <person name="Barry K."/>
            <person name="Miller A.N."/>
            <person name="Grigoriev I.V."/>
            <person name="Debuchy R."/>
            <person name="Gladieux P."/>
            <person name="Hiltunen Thoren M."/>
            <person name="Johannesson H."/>
        </authorList>
    </citation>
    <scope>NUCLEOTIDE SEQUENCE</scope>
    <source>
        <strain evidence="2">CBS 123565</strain>
    </source>
</reference>
<organism evidence="2 3">
    <name type="scientific">Trichocladium antarcticum</name>
    <dbReference type="NCBI Taxonomy" id="1450529"/>
    <lineage>
        <taxon>Eukaryota</taxon>
        <taxon>Fungi</taxon>
        <taxon>Dikarya</taxon>
        <taxon>Ascomycota</taxon>
        <taxon>Pezizomycotina</taxon>
        <taxon>Sordariomycetes</taxon>
        <taxon>Sordariomycetidae</taxon>
        <taxon>Sordariales</taxon>
        <taxon>Chaetomiaceae</taxon>
        <taxon>Trichocladium</taxon>
    </lineage>
</organism>
<dbReference type="Proteomes" id="UP001304895">
    <property type="component" value="Unassembled WGS sequence"/>
</dbReference>
<keyword evidence="3" id="KW-1185">Reference proteome</keyword>
<feature type="region of interest" description="Disordered" evidence="1">
    <location>
        <begin position="98"/>
        <end position="120"/>
    </location>
</feature>
<accession>A0AAN6ZC35</accession>
<dbReference type="AlphaFoldDB" id="A0AAN6ZC35"/>
<evidence type="ECO:0000313" key="3">
    <source>
        <dbReference type="Proteomes" id="UP001304895"/>
    </source>
</evidence>
<feature type="compositionally biased region" description="Basic and acidic residues" evidence="1">
    <location>
        <begin position="168"/>
        <end position="190"/>
    </location>
</feature>
<sequence>MPDQWTDRCRRHVIQEAWITGLKSCCCWMFRFGPPKRTRRARQPATVCDRGKNGDVRNGPTRRAVSCQHPGRCQSRSCRSSKGSTRFQFTVANPVSHPRTPSPCFGKKGKKDEGGEQPRPRAGWAFESGALWCSGQGSCQLLSWRWSTLGLRCLGFCRLRPGQFWPVKADRRKQSPRSKGGETSRAHQGERTAGVQAQRQAQRQSTFIHAQTRSANRVSMTASHRSTFDDYLQRRRHPMWPFGWTSEFNLRDPCHHNLLPKAHCPDLQSVPIWAGVSATVHRS</sequence>
<proteinExistence type="predicted"/>
<feature type="compositionally biased region" description="Basic and acidic residues" evidence="1">
    <location>
        <begin position="110"/>
        <end position="119"/>
    </location>
</feature>
<reference evidence="2" key="2">
    <citation type="submission" date="2023-05" db="EMBL/GenBank/DDBJ databases">
        <authorList>
            <consortium name="Lawrence Berkeley National Laboratory"/>
            <person name="Steindorff A."/>
            <person name="Hensen N."/>
            <person name="Bonometti L."/>
            <person name="Westerberg I."/>
            <person name="Brannstrom I.O."/>
            <person name="Guillou S."/>
            <person name="Cros-Aarteil S."/>
            <person name="Calhoun S."/>
            <person name="Haridas S."/>
            <person name="Kuo A."/>
            <person name="Mondo S."/>
            <person name="Pangilinan J."/>
            <person name="Riley R."/>
            <person name="Labutti K."/>
            <person name="Andreopoulos B."/>
            <person name="Lipzen A."/>
            <person name="Chen C."/>
            <person name="Yanf M."/>
            <person name="Daum C."/>
            <person name="Ng V."/>
            <person name="Clum A."/>
            <person name="Ohm R."/>
            <person name="Martin F."/>
            <person name="Silar P."/>
            <person name="Natvig D."/>
            <person name="Lalanne C."/>
            <person name="Gautier V."/>
            <person name="Ament-Velasquez S.L."/>
            <person name="Kruys A."/>
            <person name="Hutchinson M.I."/>
            <person name="Powell A.J."/>
            <person name="Barry K."/>
            <person name="Miller A.N."/>
            <person name="Grigoriev I.V."/>
            <person name="Debuchy R."/>
            <person name="Gladieux P."/>
            <person name="Thoren M.H."/>
            <person name="Johannesson H."/>
        </authorList>
    </citation>
    <scope>NUCLEOTIDE SEQUENCE</scope>
    <source>
        <strain evidence="2">CBS 123565</strain>
    </source>
</reference>
<dbReference type="EMBL" id="MU853418">
    <property type="protein sequence ID" value="KAK4132353.1"/>
    <property type="molecule type" value="Genomic_DNA"/>
</dbReference>
<name>A0AAN6ZC35_9PEZI</name>
<gene>
    <name evidence="2" type="ORF">BT67DRAFT_86616</name>
</gene>
<comment type="caution">
    <text evidence="2">The sequence shown here is derived from an EMBL/GenBank/DDBJ whole genome shotgun (WGS) entry which is preliminary data.</text>
</comment>
<evidence type="ECO:0000313" key="2">
    <source>
        <dbReference type="EMBL" id="KAK4132353.1"/>
    </source>
</evidence>